<dbReference type="PATRIC" id="fig|1469144.10.peg.2651"/>
<reference evidence="6" key="2">
    <citation type="submission" date="2015-02" db="EMBL/GenBank/DDBJ databases">
        <title>Physiological reanalysis, assessment of diazotrophy, and genome sequences of multiple isolates of Streptomyces thermoautotrophicus.</title>
        <authorList>
            <person name="MacKellar D.C."/>
            <person name="Lieber L."/>
            <person name="Norman J."/>
            <person name="Bolger A."/>
            <person name="Tobin C."/>
            <person name="Murray J.W."/>
            <person name="Friesen M."/>
            <person name="Prell J."/>
        </authorList>
    </citation>
    <scope>NUCLEOTIDE SEQUENCE [LARGE SCALE GENOMIC DNA]</scope>
    <source>
        <strain evidence="6">UBT1</strain>
    </source>
</reference>
<organism evidence="4 6">
    <name type="scientific">Carbonactinospora thermoautotrophica</name>
    <dbReference type="NCBI Taxonomy" id="1469144"/>
    <lineage>
        <taxon>Bacteria</taxon>
        <taxon>Bacillati</taxon>
        <taxon>Actinomycetota</taxon>
        <taxon>Actinomycetes</taxon>
        <taxon>Kitasatosporales</taxon>
        <taxon>Carbonactinosporaceae</taxon>
        <taxon>Carbonactinospora</taxon>
    </lineage>
</organism>
<dbReference type="STRING" id="1469144.LI90_2445"/>
<reference evidence="2" key="3">
    <citation type="submission" date="2015-04" db="EMBL/GenBank/DDBJ databases">
        <title>Physiological reanalysis, assessment of diazotrophy, and genome sequences of multiple isolates of Streptomyces thermoautotrophicus.</title>
        <authorList>
            <person name="MacKellar D.C."/>
            <person name="Lieber L."/>
            <person name="Norman J."/>
            <person name="Bolger A."/>
            <person name="Tobin C."/>
            <person name="Murray J.W."/>
            <person name="Woodward J."/>
            <person name="Friesen M."/>
            <person name="Prell J."/>
        </authorList>
    </citation>
    <scope>NUCLEOTIDE SEQUENCE [LARGE SCALE GENOMIC DNA]</scope>
    <source>
        <strain evidence="2">H1</strain>
    </source>
</reference>
<comment type="caution">
    <text evidence="4">The sequence shown here is derived from an EMBL/GenBank/DDBJ whole genome shotgun (WGS) entry which is preliminary data.</text>
</comment>
<evidence type="ECO:0000313" key="7">
    <source>
        <dbReference type="Proteomes" id="UP000070659"/>
    </source>
</evidence>
<dbReference type="EMBL" id="LAXD01000001">
    <property type="protein sequence ID" value="KWX01417.1"/>
    <property type="molecule type" value="Genomic_DNA"/>
</dbReference>
<reference evidence="5" key="4">
    <citation type="submission" date="2015-04" db="EMBL/GenBank/DDBJ databases">
        <title>Physiological reanalysis, assessment of diazotrophy, and genome sequences of multiple isolates of Streptomyces thermoautotrophicus.</title>
        <authorList>
            <person name="MacKellar D.C."/>
            <person name="Lieber L."/>
            <person name="Norman J."/>
            <person name="Bolger A."/>
            <person name="Tobin C."/>
            <person name="Murray J.W."/>
            <person name="Chang R."/>
            <person name="Ford T."/>
            <person name="Nguyen P.Q."/>
            <person name="Woodward J."/>
            <person name="Permingeat H."/>
            <person name="Joshi N.S."/>
            <person name="Silver P.A."/>
            <person name="Usadel B."/>
            <person name="Rutherford A.W."/>
            <person name="Friesen M."/>
            <person name="Prell J."/>
        </authorList>
    </citation>
    <scope>NUCLEOTIDE SEQUENCE [LARGE SCALE GENOMIC DNA]</scope>
    <source>
        <strain evidence="5">H1</strain>
    </source>
</reference>
<dbReference type="RefSeq" id="WP_066887892.1">
    <property type="nucleotide sequence ID" value="NZ_JYIJ01000010.1"/>
</dbReference>
<keyword evidence="5" id="KW-1185">Reference proteome</keyword>
<protein>
    <recommendedName>
        <fullName evidence="8">XRE family transcriptional regulator</fullName>
    </recommendedName>
</protein>
<feature type="region of interest" description="Disordered" evidence="1">
    <location>
        <begin position="115"/>
        <end position="142"/>
    </location>
</feature>
<accession>A0A132NB03</accession>
<dbReference type="Proteomes" id="UP000070659">
    <property type="component" value="Unassembled WGS sequence"/>
</dbReference>
<gene>
    <name evidence="2" type="ORF">LI90_2445</name>
    <name evidence="3" type="ORF">TH66_00915</name>
    <name evidence="4" type="ORF">TR74_19270</name>
</gene>
<dbReference type="OrthoDB" id="3213425at2"/>
<evidence type="ECO:0008006" key="8">
    <source>
        <dbReference type="Google" id="ProtNLM"/>
    </source>
</evidence>
<dbReference type="EMBL" id="JYIJ01000010">
    <property type="protein sequence ID" value="KWX05659.1"/>
    <property type="molecule type" value="Genomic_DNA"/>
</dbReference>
<evidence type="ECO:0000313" key="5">
    <source>
        <dbReference type="Proteomes" id="UP000070188"/>
    </source>
</evidence>
<evidence type="ECO:0000313" key="3">
    <source>
        <dbReference type="EMBL" id="KWX05659.1"/>
    </source>
</evidence>
<evidence type="ECO:0000313" key="2">
    <source>
        <dbReference type="EMBL" id="KWX01417.1"/>
    </source>
</evidence>
<dbReference type="Proteomes" id="UP000070598">
    <property type="component" value="Unassembled WGS sequence"/>
</dbReference>
<evidence type="ECO:0000313" key="6">
    <source>
        <dbReference type="Proteomes" id="UP000070598"/>
    </source>
</evidence>
<reference evidence="4 7" key="1">
    <citation type="submission" date="2015-02" db="EMBL/GenBank/DDBJ databases">
        <title>Physiological reanalysis, assessment of diazotrophy, and genome sequences of multiple isolates of Streptomyces thermoautotrophicus.</title>
        <authorList>
            <person name="MacKellar D.C."/>
            <person name="Lieber L."/>
            <person name="Norman J."/>
            <person name="Bolger A."/>
            <person name="Tobin C."/>
            <person name="Murray J.W."/>
            <person name="Prell J."/>
        </authorList>
    </citation>
    <scope>NUCLEOTIDE SEQUENCE [LARGE SCALE GENOMIC DNA]</scope>
    <source>
        <strain evidence="4 7">UBT1</strain>
    </source>
</reference>
<evidence type="ECO:0000313" key="4">
    <source>
        <dbReference type="EMBL" id="KWX07288.1"/>
    </source>
</evidence>
<dbReference type="AlphaFoldDB" id="A0A132NB03"/>
<dbReference type="Proteomes" id="UP000070188">
    <property type="component" value="Unassembled WGS sequence"/>
</dbReference>
<dbReference type="EMBL" id="JYIK01001064">
    <property type="protein sequence ID" value="KWX07288.1"/>
    <property type="molecule type" value="Genomic_DNA"/>
</dbReference>
<evidence type="ECO:0000256" key="1">
    <source>
        <dbReference type="SAM" id="MobiDB-lite"/>
    </source>
</evidence>
<name>A0A132NB03_9ACTN</name>
<sequence length="494" mass="55213">MTHGRACAARIRKRAEQEGWPLVQIAAEIAACCQVPPLRAWRLAHGMPLEKAVERLVEICAETGLRRPKLRKGDLSKYELGRTAVPVWLLDPLCRLYRARPDWLGFGGDYSEGSTVPDAASATPFQTPLPLDKPDHGGHRRSQVLSSIGIGGSADMRRRELLRQLAVTTGIALTPGHLVAVEQTRQRLHETTTGSGIPTDILDRLESLIPEYERRFYELAPLPRLSALLTDFDEVSGWLGHRLPVMTQRRLWRVAAHLADLAADTLSFLGQFREAHAWLTTARMAADEAGDRVLATWIRGCQAGHAISREDDISRGLRFAQETQEFSRNPCPGLVSALDQEALVHARMGNESAARAALAKAKDTFERVPESQRRSPLWGMQEHKLHAATSNVMTILGHTREARAAQPEVFRHYPRNSNTWIRTKLDQAKCLIHDKDYDAGCASATRTVLDLPPEYRTPLVLNRAREVLLLIPEPHRKRPAARELSDLLTTARRA</sequence>
<proteinExistence type="predicted"/>